<feature type="compositionally biased region" description="Basic and acidic residues" evidence="1">
    <location>
        <begin position="173"/>
        <end position="184"/>
    </location>
</feature>
<organism evidence="3 4">
    <name type="scientific">Tothia fuscella</name>
    <dbReference type="NCBI Taxonomy" id="1048955"/>
    <lineage>
        <taxon>Eukaryota</taxon>
        <taxon>Fungi</taxon>
        <taxon>Dikarya</taxon>
        <taxon>Ascomycota</taxon>
        <taxon>Pezizomycotina</taxon>
        <taxon>Dothideomycetes</taxon>
        <taxon>Pleosporomycetidae</taxon>
        <taxon>Venturiales</taxon>
        <taxon>Cylindrosympodiaceae</taxon>
        <taxon>Tothia</taxon>
    </lineage>
</organism>
<evidence type="ECO:0000313" key="3">
    <source>
        <dbReference type="EMBL" id="KAF2418272.1"/>
    </source>
</evidence>
<evidence type="ECO:0000256" key="2">
    <source>
        <dbReference type="SAM" id="Phobius"/>
    </source>
</evidence>
<keyword evidence="2" id="KW-1133">Transmembrane helix</keyword>
<feature type="transmembrane region" description="Helical" evidence="2">
    <location>
        <begin position="14"/>
        <end position="37"/>
    </location>
</feature>
<evidence type="ECO:0000256" key="1">
    <source>
        <dbReference type="SAM" id="MobiDB-lite"/>
    </source>
</evidence>
<name>A0A9P4NFC2_9PEZI</name>
<gene>
    <name evidence="3" type="ORF">EJ08DRAFT_666279</name>
</gene>
<keyword evidence="2" id="KW-0812">Transmembrane</keyword>
<comment type="caution">
    <text evidence="3">The sequence shown here is derived from an EMBL/GenBank/DDBJ whole genome shotgun (WGS) entry which is preliminary data.</text>
</comment>
<keyword evidence="4" id="KW-1185">Reference proteome</keyword>
<sequence>MAAQETCPTQRGPLTAAILGSILAVTLLASGSVIFFLHRKIRRLQQSEALIRSITTTNTSRSSGLGILNLQNDIEAATIAMLSKPSPRPNRPPHYNTRRSRSEPNISNSHFRSSASRPSTKTNSRRKKVREDFEDWKGVLEMPVVGVGVPTPKQSVESGREVRGKKSLPTVREGVESEEKDNAQ</sequence>
<proteinExistence type="predicted"/>
<accession>A0A9P4NFC2</accession>
<feature type="compositionally biased region" description="Polar residues" evidence="1">
    <location>
        <begin position="103"/>
        <end position="122"/>
    </location>
</feature>
<feature type="compositionally biased region" description="Basic and acidic residues" evidence="1">
    <location>
        <begin position="129"/>
        <end position="138"/>
    </location>
</feature>
<protein>
    <submittedName>
        <fullName evidence="3">Uncharacterized protein</fullName>
    </submittedName>
</protein>
<dbReference type="Proteomes" id="UP000800235">
    <property type="component" value="Unassembled WGS sequence"/>
</dbReference>
<reference evidence="3" key="1">
    <citation type="journal article" date="2020" name="Stud. Mycol.">
        <title>101 Dothideomycetes genomes: a test case for predicting lifestyles and emergence of pathogens.</title>
        <authorList>
            <person name="Haridas S."/>
            <person name="Albert R."/>
            <person name="Binder M."/>
            <person name="Bloem J."/>
            <person name="Labutti K."/>
            <person name="Salamov A."/>
            <person name="Andreopoulos B."/>
            <person name="Baker S."/>
            <person name="Barry K."/>
            <person name="Bills G."/>
            <person name="Bluhm B."/>
            <person name="Cannon C."/>
            <person name="Castanera R."/>
            <person name="Culley D."/>
            <person name="Daum C."/>
            <person name="Ezra D."/>
            <person name="Gonzalez J."/>
            <person name="Henrissat B."/>
            <person name="Kuo A."/>
            <person name="Liang C."/>
            <person name="Lipzen A."/>
            <person name="Lutzoni F."/>
            <person name="Magnuson J."/>
            <person name="Mondo S."/>
            <person name="Nolan M."/>
            <person name="Ohm R."/>
            <person name="Pangilinan J."/>
            <person name="Park H.-J."/>
            <person name="Ramirez L."/>
            <person name="Alfaro M."/>
            <person name="Sun H."/>
            <person name="Tritt A."/>
            <person name="Yoshinaga Y."/>
            <person name="Zwiers L.-H."/>
            <person name="Turgeon B."/>
            <person name="Goodwin S."/>
            <person name="Spatafora J."/>
            <person name="Crous P."/>
            <person name="Grigoriev I."/>
        </authorList>
    </citation>
    <scope>NUCLEOTIDE SEQUENCE</scope>
    <source>
        <strain evidence="3">CBS 130266</strain>
    </source>
</reference>
<evidence type="ECO:0000313" key="4">
    <source>
        <dbReference type="Proteomes" id="UP000800235"/>
    </source>
</evidence>
<dbReference type="EMBL" id="MU007130">
    <property type="protein sequence ID" value="KAF2418272.1"/>
    <property type="molecule type" value="Genomic_DNA"/>
</dbReference>
<dbReference type="AlphaFoldDB" id="A0A9P4NFC2"/>
<keyword evidence="2" id="KW-0472">Membrane</keyword>
<feature type="region of interest" description="Disordered" evidence="1">
    <location>
        <begin position="83"/>
        <end position="184"/>
    </location>
</feature>